<sequence length="239" mass="25993">MTPRQTFRPNRRPALVWQARAAILLIVFLGGCNGAPKVPDWKINAIGHVERFTEAYLKGDDRIEAREFALARAETARTGRPELVARIELTRCATRVASLVFEPCTGFEPLRADASEAERAYADYLGGRTLSAAQAALLPDHHRAIAAGAATGAVLPPSDDPLGRLIAAGVLLRRTQASPEVIEQAVDATSHQGWRRPLLAWLGVQARLADERGDAEMAARVRRRMDLVQPAATPVTVKP</sequence>
<accession>A0A975CJH3</accession>
<evidence type="ECO:0000313" key="2">
    <source>
        <dbReference type="Proteomes" id="UP000663903"/>
    </source>
</evidence>
<keyword evidence="2" id="KW-1185">Reference proteome</keyword>
<reference evidence="1" key="1">
    <citation type="submission" date="2021-03" db="EMBL/GenBank/DDBJ databases">
        <title>Ottowia sp. 27C isolated from the cloaca of a Giant Asian pond turtle (Heosemys grandis).</title>
        <authorList>
            <person name="Spergser J."/>
            <person name="Busse H.-J."/>
        </authorList>
    </citation>
    <scope>NUCLEOTIDE SEQUENCE</scope>
    <source>
        <strain evidence="1">27C</strain>
    </source>
</reference>
<organism evidence="1 2">
    <name type="scientific">Ottowia testudinis</name>
    <dbReference type="NCBI Taxonomy" id="2816950"/>
    <lineage>
        <taxon>Bacteria</taxon>
        <taxon>Pseudomonadati</taxon>
        <taxon>Pseudomonadota</taxon>
        <taxon>Betaproteobacteria</taxon>
        <taxon>Burkholderiales</taxon>
        <taxon>Comamonadaceae</taxon>
        <taxon>Ottowia</taxon>
    </lineage>
</organism>
<protein>
    <submittedName>
        <fullName evidence="1">Uncharacterized protein</fullName>
    </submittedName>
</protein>
<name>A0A975CJH3_9BURK</name>
<dbReference type="KEGG" id="otd:J1M35_08540"/>
<evidence type="ECO:0000313" key="1">
    <source>
        <dbReference type="EMBL" id="QTD46902.1"/>
    </source>
</evidence>
<dbReference type="AlphaFoldDB" id="A0A975CJH3"/>
<dbReference type="EMBL" id="CP071796">
    <property type="protein sequence ID" value="QTD46902.1"/>
    <property type="molecule type" value="Genomic_DNA"/>
</dbReference>
<dbReference type="PROSITE" id="PS51257">
    <property type="entry name" value="PROKAR_LIPOPROTEIN"/>
    <property type="match status" value="1"/>
</dbReference>
<dbReference type="Proteomes" id="UP000663903">
    <property type="component" value="Chromosome"/>
</dbReference>
<gene>
    <name evidence="1" type="ORF">J1M35_08540</name>
</gene>
<proteinExistence type="predicted"/>